<feature type="transmembrane region" description="Helical" evidence="8">
    <location>
        <begin position="320"/>
        <end position="339"/>
    </location>
</feature>
<protein>
    <submittedName>
        <fullName evidence="9">Iron ABC transporter permease</fullName>
    </submittedName>
</protein>
<feature type="transmembrane region" description="Helical" evidence="8">
    <location>
        <begin position="291"/>
        <end position="314"/>
    </location>
</feature>
<feature type="transmembrane region" description="Helical" evidence="8">
    <location>
        <begin position="7"/>
        <end position="30"/>
    </location>
</feature>
<evidence type="ECO:0000256" key="4">
    <source>
        <dbReference type="ARBA" id="ARBA00022475"/>
    </source>
</evidence>
<dbReference type="Pfam" id="PF01032">
    <property type="entry name" value="FecCD"/>
    <property type="match status" value="1"/>
</dbReference>
<comment type="caution">
    <text evidence="9">The sequence shown here is derived from an EMBL/GenBank/DDBJ whole genome shotgun (WGS) entry which is preliminary data.</text>
</comment>
<feature type="transmembrane region" description="Helical" evidence="8">
    <location>
        <begin position="250"/>
        <end position="279"/>
    </location>
</feature>
<accession>A0ABX9REB0</accession>
<dbReference type="PANTHER" id="PTHR30472:SF25">
    <property type="entry name" value="ABC TRANSPORTER PERMEASE PROTEIN MJ0876-RELATED"/>
    <property type="match status" value="1"/>
</dbReference>
<keyword evidence="10" id="KW-1185">Reference proteome</keyword>
<evidence type="ECO:0000313" key="10">
    <source>
        <dbReference type="Proteomes" id="UP000271548"/>
    </source>
</evidence>
<dbReference type="InterPro" id="IPR000522">
    <property type="entry name" value="ABC_transptr_permease_BtuC"/>
</dbReference>
<evidence type="ECO:0000256" key="6">
    <source>
        <dbReference type="ARBA" id="ARBA00022989"/>
    </source>
</evidence>
<keyword evidence="4" id="KW-1003">Cell membrane</keyword>
<keyword evidence="7 8" id="KW-0472">Membrane</keyword>
<evidence type="ECO:0000313" key="9">
    <source>
        <dbReference type="EMBL" id="RKN22078.1"/>
    </source>
</evidence>
<evidence type="ECO:0000256" key="1">
    <source>
        <dbReference type="ARBA" id="ARBA00004651"/>
    </source>
</evidence>
<gene>
    <name evidence="9" type="ORF">D7147_04925</name>
</gene>
<dbReference type="InterPro" id="IPR037294">
    <property type="entry name" value="ABC_BtuC-like"/>
</dbReference>
<reference evidence="9 10" key="1">
    <citation type="submission" date="2018-09" db="EMBL/GenBank/DDBJ databases">
        <title>Micromonospora sp. nov. MS1-9, isolated from a root of Musa sp.</title>
        <authorList>
            <person name="Kuncharoen N."/>
            <person name="Kudo T."/>
            <person name="Ohkuma M."/>
            <person name="Yuki M."/>
            <person name="Tanasupawat S."/>
        </authorList>
    </citation>
    <scope>NUCLEOTIDE SEQUENCE [LARGE SCALE GENOMIC DNA]</scope>
    <source>
        <strain evidence="9 10">NGC1-4</strain>
    </source>
</reference>
<proteinExistence type="inferred from homology"/>
<dbReference type="Gene3D" id="1.10.3470.10">
    <property type="entry name" value="ABC transporter involved in vitamin B12 uptake, BtuC"/>
    <property type="match status" value="1"/>
</dbReference>
<organism evidence="9 10">
    <name type="scientific">Micromonospora musae</name>
    <dbReference type="NCBI Taxonomy" id="1894970"/>
    <lineage>
        <taxon>Bacteria</taxon>
        <taxon>Bacillati</taxon>
        <taxon>Actinomycetota</taxon>
        <taxon>Actinomycetes</taxon>
        <taxon>Micromonosporales</taxon>
        <taxon>Micromonosporaceae</taxon>
        <taxon>Micromonospora</taxon>
    </lineage>
</organism>
<evidence type="ECO:0000256" key="7">
    <source>
        <dbReference type="ARBA" id="ARBA00023136"/>
    </source>
</evidence>
<comment type="subcellular location">
    <subcellularLocation>
        <location evidence="1">Cell membrane</location>
        <topology evidence="1">Multi-pass membrane protein</topology>
    </subcellularLocation>
</comment>
<name>A0ABX9REB0_9ACTN</name>
<feature type="transmembrane region" description="Helical" evidence="8">
    <location>
        <begin position="158"/>
        <end position="183"/>
    </location>
</feature>
<sequence>MPRRFVLRLLVVCGVLACGLAVAVVAGVALGPVRIPPLEVVTALADDLGLPLPGDEAGGQHATVINYIRLPRVLVGALVGAALGIAGATMQAVFRNPLAEPGVIGVSSGAALGAVAAIYFGWTALTPWMLPATAFVGAVAAMGFVFMVAALRRNRGPVTLLLVGIAVSAFFGALISIMVATAANDEELRGIVFWLQGGLGARTWQHVQLAAAPVVAGCLLLTVFGRDLNVLLLGDDGARAAGLDVARQRVVILGLTSLLTGAAVAVSGVIGFVGLVVPHALRLVIGPDNRILLPASALGGAAFLVLADLIARIAFSPTSLQVGIVTALFGAPVFLALVLRRRGTTGGLR</sequence>
<dbReference type="CDD" id="cd06550">
    <property type="entry name" value="TM_ABC_iron-siderophores_like"/>
    <property type="match status" value="1"/>
</dbReference>
<feature type="transmembrane region" description="Helical" evidence="8">
    <location>
        <begin position="73"/>
        <end position="94"/>
    </location>
</feature>
<feature type="transmembrane region" description="Helical" evidence="8">
    <location>
        <begin position="101"/>
        <end position="122"/>
    </location>
</feature>
<dbReference type="SUPFAM" id="SSF81345">
    <property type="entry name" value="ABC transporter involved in vitamin B12 uptake, BtuC"/>
    <property type="match status" value="1"/>
</dbReference>
<evidence type="ECO:0000256" key="2">
    <source>
        <dbReference type="ARBA" id="ARBA00007935"/>
    </source>
</evidence>
<keyword evidence="3" id="KW-0813">Transport</keyword>
<comment type="similarity">
    <text evidence="2">Belongs to the binding-protein-dependent transport system permease family. FecCD subfamily.</text>
</comment>
<dbReference type="Proteomes" id="UP000271548">
    <property type="component" value="Unassembled WGS sequence"/>
</dbReference>
<evidence type="ECO:0000256" key="8">
    <source>
        <dbReference type="SAM" id="Phobius"/>
    </source>
</evidence>
<evidence type="ECO:0000256" key="3">
    <source>
        <dbReference type="ARBA" id="ARBA00022448"/>
    </source>
</evidence>
<evidence type="ECO:0000256" key="5">
    <source>
        <dbReference type="ARBA" id="ARBA00022692"/>
    </source>
</evidence>
<keyword evidence="5 8" id="KW-0812">Transmembrane</keyword>
<keyword evidence="6 8" id="KW-1133">Transmembrane helix</keyword>
<feature type="transmembrane region" description="Helical" evidence="8">
    <location>
        <begin position="128"/>
        <end position="151"/>
    </location>
</feature>
<dbReference type="EMBL" id="RAZS01000002">
    <property type="protein sequence ID" value="RKN22078.1"/>
    <property type="molecule type" value="Genomic_DNA"/>
</dbReference>
<dbReference type="PANTHER" id="PTHR30472">
    <property type="entry name" value="FERRIC ENTEROBACTIN TRANSPORT SYSTEM PERMEASE PROTEIN"/>
    <property type="match status" value="1"/>
</dbReference>